<feature type="region of interest" description="Disordered" evidence="1">
    <location>
        <begin position="1"/>
        <end position="76"/>
    </location>
</feature>
<evidence type="ECO:0000313" key="2">
    <source>
        <dbReference type="EMBL" id="CAI0376402.1"/>
    </source>
</evidence>
<proteinExistence type="predicted"/>
<organism evidence="2 3">
    <name type="scientific">Linum tenue</name>
    <dbReference type="NCBI Taxonomy" id="586396"/>
    <lineage>
        <taxon>Eukaryota</taxon>
        <taxon>Viridiplantae</taxon>
        <taxon>Streptophyta</taxon>
        <taxon>Embryophyta</taxon>
        <taxon>Tracheophyta</taxon>
        <taxon>Spermatophyta</taxon>
        <taxon>Magnoliopsida</taxon>
        <taxon>eudicotyledons</taxon>
        <taxon>Gunneridae</taxon>
        <taxon>Pentapetalae</taxon>
        <taxon>rosids</taxon>
        <taxon>fabids</taxon>
        <taxon>Malpighiales</taxon>
        <taxon>Linaceae</taxon>
        <taxon>Linum</taxon>
    </lineage>
</organism>
<comment type="caution">
    <text evidence="2">The sequence shown here is derived from an EMBL/GenBank/DDBJ whole genome shotgun (WGS) entry which is preliminary data.</text>
</comment>
<gene>
    <name evidence="2" type="ORF">LITE_LOCUS993</name>
</gene>
<reference evidence="2" key="1">
    <citation type="submission" date="2022-08" db="EMBL/GenBank/DDBJ databases">
        <authorList>
            <person name="Gutierrez-Valencia J."/>
        </authorList>
    </citation>
    <scope>NUCLEOTIDE SEQUENCE</scope>
</reference>
<dbReference type="EMBL" id="CAMGYJ010000002">
    <property type="protein sequence ID" value="CAI0376402.1"/>
    <property type="molecule type" value="Genomic_DNA"/>
</dbReference>
<dbReference type="Proteomes" id="UP001154282">
    <property type="component" value="Unassembled WGS sequence"/>
</dbReference>
<evidence type="ECO:0000256" key="1">
    <source>
        <dbReference type="SAM" id="MobiDB-lite"/>
    </source>
</evidence>
<evidence type="ECO:0000313" key="3">
    <source>
        <dbReference type="Proteomes" id="UP001154282"/>
    </source>
</evidence>
<feature type="compositionally biased region" description="Basic and acidic residues" evidence="1">
    <location>
        <begin position="23"/>
        <end position="32"/>
    </location>
</feature>
<feature type="compositionally biased region" description="Basic and acidic residues" evidence="1">
    <location>
        <begin position="40"/>
        <end position="51"/>
    </location>
</feature>
<keyword evidence="3" id="KW-1185">Reference proteome</keyword>
<sequence>MPREEGPGQARRGGGYSGVSGRESLRAEVRGDVHRRRLQERKESGGGDRRHLQPHNESPLPDSDSLQSCFRRHCQS</sequence>
<accession>A0AAV0GUT0</accession>
<protein>
    <submittedName>
        <fullName evidence="2">Uncharacterized protein</fullName>
    </submittedName>
</protein>
<name>A0AAV0GUT0_9ROSI</name>
<dbReference type="AlphaFoldDB" id="A0AAV0GUT0"/>